<name>A0A1B7LG20_9FIRM</name>
<dbReference type="STRING" id="1838280.A6M21_07670"/>
<proteinExistence type="predicted"/>
<dbReference type="InterPro" id="IPR025608">
    <property type="entry name" value="TcpE"/>
</dbReference>
<organism evidence="1 2">
    <name type="scientific">Desulfotomaculum copahuensis</name>
    <dbReference type="NCBI Taxonomy" id="1838280"/>
    <lineage>
        <taxon>Bacteria</taxon>
        <taxon>Bacillati</taxon>
        <taxon>Bacillota</taxon>
        <taxon>Clostridia</taxon>
        <taxon>Eubacteriales</taxon>
        <taxon>Desulfotomaculaceae</taxon>
        <taxon>Desulfotomaculum</taxon>
    </lineage>
</organism>
<dbReference type="Proteomes" id="UP000078532">
    <property type="component" value="Unassembled WGS sequence"/>
</dbReference>
<reference evidence="1 2" key="1">
    <citation type="submission" date="2016-04" db="EMBL/GenBank/DDBJ databases">
        <authorList>
            <person name="Evans L.H."/>
            <person name="Alamgir A."/>
            <person name="Owens N."/>
            <person name="Weber N.D."/>
            <person name="Virtaneva K."/>
            <person name="Barbian K."/>
            <person name="Babar A."/>
            <person name="Rosenke K."/>
        </authorList>
    </citation>
    <scope>NUCLEOTIDE SEQUENCE [LARGE SCALE GENOMIC DNA]</scope>
    <source>
        <strain evidence="1 2">LMa1</strain>
    </source>
</reference>
<dbReference type="Pfam" id="PF12648">
    <property type="entry name" value="TcpE"/>
    <property type="match status" value="1"/>
</dbReference>
<evidence type="ECO:0000313" key="2">
    <source>
        <dbReference type="Proteomes" id="UP000078532"/>
    </source>
</evidence>
<dbReference type="OrthoDB" id="1808282at2"/>
<evidence type="ECO:0000313" key="1">
    <source>
        <dbReference type="EMBL" id="OAT83706.1"/>
    </source>
</evidence>
<gene>
    <name evidence="1" type="ORF">A6M21_07670</name>
</gene>
<dbReference type="AlphaFoldDB" id="A0A1B7LG20"/>
<evidence type="ECO:0008006" key="3">
    <source>
        <dbReference type="Google" id="ProtNLM"/>
    </source>
</evidence>
<accession>A0A1B7LG20</accession>
<dbReference type="RefSeq" id="WP_066667385.1">
    <property type="nucleotide sequence ID" value="NZ_LYVF01000099.1"/>
</dbReference>
<dbReference type="EMBL" id="LYVF01000099">
    <property type="protein sequence ID" value="OAT83706.1"/>
    <property type="molecule type" value="Genomic_DNA"/>
</dbReference>
<sequence length="126" mass="14425">MADERHFNSYRSLFKIQFKIYEIGGKTLPRPIPLEGLIIGLVVYFPFLPIGRLVFPSHPWLATLAMATGVAWAALQLDPQGKFAPTFIKDLLLYLVRPKTTNLAGRAIQNFHRYRVDWSIPEVIED</sequence>
<protein>
    <recommendedName>
        <fullName evidence="3">Conjugal transfer protein</fullName>
    </recommendedName>
</protein>
<keyword evidence="2" id="KW-1185">Reference proteome</keyword>
<comment type="caution">
    <text evidence="1">The sequence shown here is derived from an EMBL/GenBank/DDBJ whole genome shotgun (WGS) entry which is preliminary data.</text>
</comment>